<dbReference type="KEGG" id="bmet:BMMGA3_03770"/>
<dbReference type="Pfam" id="PF17326">
    <property type="entry name" value="DUF5365"/>
    <property type="match status" value="1"/>
</dbReference>
<accession>I3E792</accession>
<dbReference type="EMBL" id="CP007739">
    <property type="protein sequence ID" value="AIE59194.1"/>
    <property type="molecule type" value="Genomic_DNA"/>
</dbReference>
<dbReference type="InterPro" id="IPR020355">
    <property type="entry name" value="Uncharacterised_YhcU"/>
</dbReference>
<sequence length="132" mass="15700">MKVVYASTPEQEQKIKELVDYFYSNVFPIYFSDEDIMEFNRLKVLHTSTRHFEYFGTLKEAYQVIASLQTLISILETSQSKEKYYSLFVKNASILEEFDIYFPFTFSQFSETRNLRGSLFNSYVKEANNFVH</sequence>
<proteinExistence type="predicted"/>
<dbReference type="RefSeq" id="WP_004433277.1">
    <property type="nucleotide sequence ID" value="NZ_ADWW01000002.1"/>
</dbReference>
<organism evidence="1 2">
    <name type="scientific">Bacillus methanolicus (strain MGA3 / ATCC 53907)</name>
    <dbReference type="NCBI Taxonomy" id="796606"/>
    <lineage>
        <taxon>Bacteria</taxon>
        <taxon>Bacillati</taxon>
        <taxon>Bacillota</taxon>
        <taxon>Bacilli</taxon>
        <taxon>Bacillales</taxon>
        <taxon>Bacillaceae</taxon>
        <taxon>Bacillus</taxon>
    </lineage>
</organism>
<dbReference type="OrthoDB" id="2966549at2"/>
<keyword evidence="2" id="KW-1185">Reference proteome</keyword>
<protein>
    <recommendedName>
        <fullName evidence="3">YhcU</fullName>
    </recommendedName>
</protein>
<name>I3E792_BACMM</name>
<evidence type="ECO:0008006" key="3">
    <source>
        <dbReference type="Google" id="ProtNLM"/>
    </source>
</evidence>
<dbReference type="eggNOG" id="ENOG5030CCF">
    <property type="taxonomic scope" value="Bacteria"/>
</dbReference>
<dbReference type="Proteomes" id="UP000027602">
    <property type="component" value="Chromosome"/>
</dbReference>
<evidence type="ECO:0000313" key="1">
    <source>
        <dbReference type="EMBL" id="AIE59194.1"/>
    </source>
</evidence>
<evidence type="ECO:0000313" key="2">
    <source>
        <dbReference type="Proteomes" id="UP000027602"/>
    </source>
</evidence>
<dbReference type="HOGENOM" id="CLU_135464_0_0_9"/>
<dbReference type="AlphaFoldDB" id="I3E792"/>
<gene>
    <name evidence="1" type="ORF">BMMGA3_03770</name>
</gene>
<reference evidence="1 2" key="1">
    <citation type="journal article" date="2015" name="BMC Genomics">
        <title>Transcriptome analysis of thermophilic methylotrophic Bacillus methanolicus MGA3 using RNA-sequencing provides detailed insights into its previously uncharted transcriptional landscape.</title>
        <authorList>
            <person name="Irla M."/>
            <person name="Neshat A."/>
            <person name="Brautaset T."/>
            <person name="Ruckert C."/>
            <person name="Kalinowski J."/>
            <person name="Wendisch V.F."/>
        </authorList>
    </citation>
    <scope>NUCLEOTIDE SEQUENCE [LARGE SCALE GENOMIC DNA]</scope>
    <source>
        <strain evidence="2">MGA3 / ATCC 53907</strain>
    </source>
</reference>